<dbReference type="EMBL" id="CAADFT010000007">
    <property type="protein sequence ID" value="VFK40366.1"/>
    <property type="molecule type" value="Genomic_DNA"/>
</dbReference>
<evidence type="ECO:0000256" key="1">
    <source>
        <dbReference type="ARBA" id="ARBA00004683"/>
    </source>
</evidence>
<evidence type="ECO:0000313" key="5">
    <source>
        <dbReference type="EMBL" id="VFK40366.1"/>
    </source>
</evidence>
<feature type="compositionally biased region" description="Basic and acidic residues" evidence="4">
    <location>
        <begin position="360"/>
        <end position="401"/>
    </location>
</feature>
<dbReference type="GO" id="GO:0042619">
    <property type="term" value="P:poly-hydroxybutyrate biosynthetic process"/>
    <property type="evidence" value="ECO:0007669"/>
    <property type="project" value="UniProtKB-KW"/>
</dbReference>
<protein>
    <recommendedName>
        <fullName evidence="2">Poly(3-hydroxyalkanoate) polymerase subunit PhaE</fullName>
    </recommendedName>
</protein>
<dbReference type="UniPathway" id="UPA00917"/>
<dbReference type="AlphaFoldDB" id="A0A450YFN9"/>
<dbReference type="Pfam" id="PF09712">
    <property type="entry name" value="PHA_synth_III_E"/>
    <property type="match status" value="1"/>
</dbReference>
<dbReference type="InterPro" id="IPR010123">
    <property type="entry name" value="PHA_synth_III_E"/>
</dbReference>
<comment type="pathway">
    <text evidence="1">Biopolymer metabolism; poly-(R)-3-hydroxybutanoate biosynthesis.</text>
</comment>
<evidence type="ECO:0000256" key="4">
    <source>
        <dbReference type="SAM" id="MobiDB-lite"/>
    </source>
</evidence>
<proteinExistence type="predicted"/>
<reference evidence="5" key="1">
    <citation type="submission" date="2019-02" db="EMBL/GenBank/DDBJ databases">
        <authorList>
            <person name="Gruber-Vodicka R. H."/>
            <person name="Seah K. B. B."/>
        </authorList>
    </citation>
    <scope>NUCLEOTIDE SEQUENCE</scope>
    <source>
        <strain evidence="5">BECK_BZ125</strain>
    </source>
</reference>
<gene>
    <name evidence="5" type="ORF">BECKTC1821E_GA0114239_100714</name>
</gene>
<evidence type="ECO:0000256" key="2">
    <source>
        <dbReference type="ARBA" id="ARBA00019066"/>
    </source>
</evidence>
<keyword evidence="3" id="KW-0583">PHB biosynthesis</keyword>
<feature type="region of interest" description="Disordered" evidence="4">
    <location>
        <begin position="360"/>
        <end position="408"/>
    </location>
</feature>
<evidence type="ECO:0000256" key="3">
    <source>
        <dbReference type="ARBA" id="ARBA00022752"/>
    </source>
</evidence>
<name>A0A450YFN9_9GAMM</name>
<organism evidence="5">
    <name type="scientific">Candidatus Kentrum sp. TC</name>
    <dbReference type="NCBI Taxonomy" id="2126339"/>
    <lineage>
        <taxon>Bacteria</taxon>
        <taxon>Pseudomonadati</taxon>
        <taxon>Pseudomonadota</taxon>
        <taxon>Gammaproteobacteria</taxon>
        <taxon>Candidatus Kentrum</taxon>
    </lineage>
</organism>
<accession>A0A450YFN9</accession>
<feature type="region of interest" description="Disordered" evidence="4">
    <location>
        <begin position="440"/>
        <end position="482"/>
    </location>
</feature>
<sequence length="482" mass="53214">MNWTEQTESMMKMWNDAQKQFLGGWYNFAQGMPGLSGASAMPDLSSLTNWFRPGLMSGFPMGEGGGATGRAAAGNFMAAQAMMMQGFGMLTKAWQAVAPDIAAGKSWQPELEVFLKQWRDEIVDAPQRFSATGAGMKELMGSFLGEWGPLLKPWLASIQGTGLGGPMADMMMGEALPFKKVFGAGMEPAFQDLAQIPMMGVNREQIAKISRAFDSHVDLRKAAYKYQTAMGKAIGDAMKETIEKLVDLSKKDEEISSMRELMSIWVKITDKNLTHMYVTDEFIAIQSEMSKASLNNKLAQRAVLEMILKQFDIPTRTELDDAYKTLYNLRKEVRELRTETGEARSARKRVEAEIMELRNARKQAESDMIESREARERAESDMLESRDARKRAESEAARLESEAGGLRDVSKKLEDELSSLRGVLGKMETKLAEDLAKFAASAKAFHSTETKAPPKPAASPVGSGQDKGGEPPKTIKKKVAGQ</sequence>